<comment type="caution">
    <text evidence="1">The sequence shown here is derived from an EMBL/GenBank/DDBJ whole genome shotgun (WGS) entry which is preliminary data.</text>
</comment>
<organism evidence="1 2">
    <name type="scientific">Euroglyphus maynei</name>
    <name type="common">Mayne's house dust mite</name>
    <dbReference type="NCBI Taxonomy" id="6958"/>
    <lineage>
        <taxon>Eukaryota</taxon>
        <taxon>Metazoa</taxon>
        <taxon>Ecdysozoa</taxon>
        <taxon>Arthropoda</taxon>
        <taxon>Chelicerata</taxon>
        <taxon>Arachnida</taxon>
        <taxon>Acari</taxon>
        <taxon>Acariformes</taxon>
        <taxon>Sarcoptiformes</taxon>
        <taxon>Astigmata</taxon>
        <taxon>Psoroptidia</taxon>
        <taxon>Analgoidea</taxon>
        <taxon>Pyroglyphidae</taxon>
        <taxon>Pyroglyphinae</taxon>
        <taxon>Euroglyphus</taxon>
    </lineage>
</organism>
<evidence type="ECO:0000313" key="2">
    <source>
        <dbReference type="Proteomes" id="UP000194236"/>
    </source>
</evidence>
<dbReference type="EMBL" id="MUJZ01010444">
    <property type="protein sequence ID" value="OTF82054.1"/>
    <property type="molecule type" value="Genomic_DNA"/>
</dbReference>
<reference evidence="1 2" key="1">
    <citation type="submission" date="2017-03" db="EMBL/GenBank/DDBJ databases">
        <title>Genome Survey of Euroglyphus maynei.</title>
        <authorList>
            <person name="Arlian L.G."/>
            <person name="Morgan M.S."/>
            <person name="Rider S.D."/>
        </authorList>
    </citation>
    <scope>NUCLEOTIDE SEQUENCE [LARGE SCALE GENOMIC DNA]</scope>
    <source>
        <strain evidence="1">Arlian Lab</strain>
        <tissue evidence="1">Whole body</tissue>
    </source>
</reference>
<dbReference type="Proteomes" id="UP000194236">
    <property type="component" value="Unassembled WGS sequence"/>
</dbReference>
<keyword evidence="2" id="KW-1185">Reference proteome</keyword>
<accession>A0A1Y3BPV2</accession>
<name>A0A1Y3BPV2_EURMA</name>
<sequence>MMLMLMFRLLLRMVSEMMMIVL</sequence>
<dbReference type="AlphaFoldDB" id="A0A1Y3BPV2"/>
<gene>
    <name evidence="1" type="ORF">BLA29_007348</name>
</gene>
<protein>
    <submittedName>
        <fullName evidence="1">Uncharacterized protein</fullName>
    </submittedName>
</protein>
<evidence type="ECO:0000313" key="1">
    <source>
        <dbReference type="EMBL" id="OTF82054.1"/>
    </source>
</evidence>
<proteinExistence type="predicted"/>